<dbReference type="RefSeq" id="WP_205308675.1">
    <property type="nucleotide sequence ID" value="NZ_BAAAVF010000001.1"/>
</dbReference>
<evidence type="ECO:0000256" key="6">
    <source>
        <dbReference type="ARBA" id="ARBA00037281"/>
    </source>
</evidence>
<dbReference type="CDD" id="cd00761">
    <property type="entry name" value="Glyco_tranf_GTA_type"/>
    <property type="match status" value="1"/>
</dbReference>
<evidence type="ECO:0000313" key="11">
    <source>
        <dbReference type="EMBL" id="MBM7480998.1"/>
    </source>
</evidence>
<name>A0ABS2LKN6_9CELL</name>
<keyword evidence="5" id="KW-0472">Membrane</keyword>
<dbReference type="Proteomes" id="UP000698059">
    <property type="component" value="Unassembled WGS sequence"/>
</dbReference>
<dbReference type="PANTHER" id="PTHR43646">
    <property type="entry name" value="GLYCOSYLTRANSFERASE"/>
    <property type="match status" value="1"/>
</dbReference>
<gene>
    <name evidence="11" type="ORF">JOD49_003918</name>
</gene>
<comment type="similarity">
    <text evidence="8">Belongs to the glycosyltransferase 2 family. CrtQ subfamily.</text>
</comment>
<evidence type="ECO:0000256" key="2">
    <source>
        <dbReference type="ARBA" id="ARBA00022475"/>
    </source>
</evidence>
<evidence type="ECO:0000256" key="9">
    <source>
        <dbReference type="ARBA" id="ARBA00040345"/>
    </source>
</evidence>
<sequence>MSAPDRVTRLAVVVPVNDEEALLPRCLEALEVAVANVRAERPALRVAVVVVLDDCRDGSAAILRSSPFAVIEVGHRRVGAARAAGVAAATDLLGRGSPARLWIASTDADSAVPPQWLTHQLALAEDGADLVVGTVRPDFDDLSPAQQAAWVATHPGGRANGHVHGANLGVRGDVYRAAGGFPGLAEHEDVGLVARARAAGARVVASDGGRVLTSGRPTGRTPGGYARHLREDLVRDAQVG</sequence>
<evidence type="ECO:0000256" key="7">
    <source>
        <dbReference type="ARBA" id="ARBA00037904"/>
    </source>
</evidence>
<evidence type="ECO:0000256" key="4">
    <source>
        <dbReference type="ARBA" id="ARBA00022679"/>
    </source>
</evidence>
<comment type="caution">
    <text evidence="11">The sequence shown here is derived from an EMBL/GenBank/DDBJ whole genome shotgun (WGS) entry which is preliminary data.</text>
</comment>
<keyword evidence="4" id="KW-0808">Transferase</keyword>
<keyword evidence="3" id="KW-0328">Glycosyltransferase</keyword>
<dbReference type="InterPro" id="IPR001173">
    <property type="entry name" value="Glyco_trans_2-like"/>
</dbReference>
<protein>
    <recommendedName>
        <fullName evidence="9">4,4'-diaponeurosporenoate glycosyltransferase</fullName>
    </recommendedName>
</protein>
<evidence type="ECO:0000259" key="10">
    <source>
        <dbReference type="Pfam" id="PF00535"/>
    </source>
</evidence>
<accession>A0ABS2LKN6</accession>
<dbReference type="EMBL" id="JAFBBO010000001">
    <property type="protein sequence ID" value="MBM7480998.1"/>
    <property type="molecule type" value="Genomic_DNA"/>
</dbReference>
<keyword evidence="12" id="KW-1185">Reference proteome</keyword>
<dbReference type="SUPFAM" id="SSF53448">
    <property type="entry name" value="Nucleotide-diphospho-sugar transferases"/>
    <property type="match status" value="1"/>
</dbReference>
<proteinExistence type="inferred from homology"/>
<evidence type="ECO:0000256" key="5">
    <source>
        <dbReference type="ARBA" id="ARBA00023136"/>
    </source>
</evidence>
<feature type="domain" description="Glycosyltransferase 2-like" evidence="10">
    <location>
        <begin position="12"/>
        <end position="148"/>
    </location>
</feature>
<keyword evidence="2" id="KW-1003">Cell membrane</keyword>
<evidence type="ECO:0000256" key="8">
    <source>
        <dbReference type="ARBA" id="ARBA00038120"/>
    </source>
</evidence>
<organism evidence="11 12">
    <name type="scientific">Oerskovia jenensis</name>
    <dbReference type="NCBI Taxonomy" id="162169"/>
    <lineage>
        <taxon>Bacteria</taxon>
        <taxon>Bacillati</taxon>
        <taxon>Actinomycetota</taxon>
        <taxon>Actinomycetes</taxon>
        <taxon>Micrococcales</taxon>
        <taxon>Cellulomonadaceae</taxon>
        <taxon>Oerskovia</taxon>
    </lineage>
</organism>
<comment type="pathway">
    <text evidence="7">Carotenoid biosynthesis; staphyloxanthin biosynthesis; staphyloxanthin from farnesyl diphosphate: step 4/5.</text>
</comment>
<comment type="subcellular location">
    <subcellularLocation>
        <location evidence="1">Cell membrane</location>
    </subcellularLocation>
</comment>
<evidence type="ECO:0000313" key="12">
    <source>
        <dbReference type="Proteomes" id="UP000698059"/>
    </source>
</evidence>
<evidence type="ECO:0000256" key="3">
    <source>
        <dbReference type="ARBA" id="ARBA00022676"/>
    </source>
</evidence>
<dbReference type="Gene3D" id="3.90.550.10">
    <property type="entry name" value="Spore Coat Polysaccharide Biosynthesis Protein SpsA, Chain A"/>
    <property type="match status" value="1"/>
</dbReference>
<reference evidence="11 12" key="1">
    <citation type="submission" date="2021-01" db="EMBL/GenBank/DDBJ databases">
        <title>Sequencing the genomes of 1000 actinobacteria strains.</title>
        <authorList>
            <person name="Klenk H.-P."/>
        </authorList>
    </citation>
    <scope>NUCLEOTIDE SEQUENCE [LARGE SCALE GENOMIC DNA]</scope>
    <source>
        <strain evidence="11 12">DSM 46000</strain>
    </source>
</reference>
<comment type="function">
    <text evidence="6">Catalyzes the glycosylation of 4,4'-diaponeurosporenoate, i.e. the esterification of glucose at the C1'' position with the carboxyl group of 4,4'-diaponeurosporenic acid, to form glycosyl-4,4'-diaponeurosporenoate. This is a step in the biosynthesis of staphyloxanthin, an orange pigment present in most staphylococci strains.</text>
</comment>
<dbReference type="InterPro" id="IPR029044">
    <property type="entry name" value="Nucleotide-diphossugar_trans"/>
</dbReference>
<evidence type="ECO:0000256" key="1">
    <source>
        <dbReference type="ARBA" id="ARBA00004236"/>
    </source>
</evidence>
<dbReference type="PANTHER" id="PTHR43646:SF2">
    <property type="entry name" value="GLYCOSYLTRANSFERASE 2-LIKE DOMAIN-CONTAINING PROTEIN"/>
    <property type="match status" value="1"/>
</dbReference>
<dbReference type="Pfam" id="PF00535">
    <property type="entry name" value="Glycos_transf_2"/>
    <property type="match status" value="1"/>
</dbReference>